<reference evidence="1" key="1">
    <citation type="submission" date="2012-09" db="EMBL/GenBank/DDBJ databases">
        <authorList>
            <person name="Martin A.A."/>
        </authorList>
    </citation>
    <scope>NUCLEOTIDE SEQUENCE</scope>
</reference>
<dbReference type="STRING" id="6313.A0A0K0D8T2"/>
<evidence type="ECO:0000313" key="1">
    <source>
        <dbReference type="Proteomes" id="UP000035642"/>
    </source>
</evidence>
<dbReference type="Gene3D" id="1.10.20.10">
    <property type="entry name" value="Histone, subunit A"/>
    <property type="match status" value="1"/>
</dbReference>
<dbReference type="InterPro" id="IPR009072">
    <property type="entry name" value="Histone-fold"/>
</dbReference>
<organism evidence="1 2">
    <name type="scientific">Angiostrongylus cantonensis</name>
    <name type="common">Rat lungworm</name>
    <dbReference type="NCBI Taxonomy" id="6313"/>
    <lineage>
        <taxon>Eukaryota</taxon>
        <taxon>Metazoa</taxon>
        <taxon>Ecdysozoa</taxon>
        <taxon>Nematoda</taxon>
        <taxon>Chromadorea</taxon>
        <taxon>Rhabditida</taxon>
        <taxon>Rhabditina</taxon>
        <taxon>Rhabditomorpha</taxon>
        <taxon>Strongyloidea</taxon>
        <taxon>Metastrongylidae</taxon>
        <taxon>Angiostrongylus</taxon>
    </lineage>
</organism>
<proteinExistence type="predicted"/>
<evidence type="ECO:0000313" key="2">
    <source>
        <dbReference type="WBParaSite" id="ACAC_0000647701-mRNA-1"/>
    </source>
</evidence>
<reference evidence="2" key="2">
    <citation type="submission" date="2017-02" db="UniProtKB">
        <authorList>
            <consortium name="WormBaseParasite"/>
        </authorList>
    </citation>
    <scope>IDENTIFICATION</scope>
</reference>
<sequence length="64" mass="7152">DSIREITEPGVRRLARLAGAQLSEINDEAHVVMVFLENVIWNTSNHCEHASQQTVRVVNVVDAL</sequence>
<keyword evidence="1" id="KW-1185">Reference proteome</keyword>
<dbReference type="WBParaSite" id="ACAC_0000647701-mRNA-1">
    <property type="protein sequence ID" value="ACAC_0000647701-mRNA-1"/>
    <property type="gene ID" value="ACAC_0000647701"/>
</dbReference>
<accession>A0A0K0D8T2</accession>
<dbReference type="AlphaFoldDB" id="A0A0K0D8T2"/>
<protein>
    <submittedName>
        <fullName evidence="2">PPM-type phosphatase domain-containing protein</fullName>
    </submittedName>
</protein>
<dbReference type="GO" id="GO:0046982">
    <property type="term" value="F:protein heterodimerization activity"/>
    <property type="evidence" value="ECO:0007669"/>
    <property type="project" value="InterPro"/>
</dbReference>
<name>A0A0K0D8T2_ANGCA</name>
<dbReference type="Proteomes" id="UP000035642">
    <property type="component" value="Unassembled WGS sequence"/>
</dbReference>